<dbReference type="EMBL" id="CACRYJ010000014">
    <property type="protein sequence ID" value="VZO35608.1"/>
    <property type="molecule type" value="Genomic_DNA"/>
</dbReference>
<sequence>MTRAIAAARSIATSCGLAADDAIVLHNSNKLSVRLLPCDVLVRVAPQTQQGAQFEIDLAQRLIGADCPVRALEPRVEPRVHRLDGFVFTFWTYYEPVTAEIAPADYALALRRLHAGMRTVDVPTPHFTDRVEEARQLVADRARSPELRDPDRDLLGDALSGLRRAIGDRGGDQSLHGEPHPGNLLATEHGPLFIDLETACRGPIEFDLAHAPDDVAENYPGIDPVLLRQCRILMLAMITAWRWDRADQFPDGRRLGEEWLDQLRAALARDGLG</sequence>
<comment type="caution">
    <text evidence="2">The sequence shown here is derived from an EMBL/GenBank/DDBJ whole genome shotgun (WGS) entry which is preliminary data.</text>
</comment>
<dbReference type="SUPFAM" id="SSF56112">
    <property type="entry name" value="Protein kinase-like (PK-like)"/>
    <property type="match status" value="1"/>
</dbReference>
<evidence type="ECO:0000313" key="2">
    <source>
        <dbReference type="EMBL" id="VZO35608.1"/>
    </source>
</evidence>
<keyword evidence="3" id="KW-1185">Reference proteome</keyword>
<keyword evidence="2" id="KW-0808">Transferase</keyword>
<organism evidence="2 3">
    <name type="scientific">Occultella aeris</name>
    <dbReference type="NCBI Taxonomy" id="2761496"/>
    <lineage>
        <taxon>Bacteria</taxon>
        <taxon>Bacillati</taxon>
        <taxon>Actinomycetota</taxon>
        <taxon>Actinomycetes</taxon>
        <taxon>Micrococcales</taxon>
        <taxon>Ruaniaceae</taxon>
        <taxon>Occultella</taxon>
    </lineage>
</organism>
<dbReference type="GO" id="GO:0016740">
    <property type="term" value="F:transferase activity"/>
    <property type="evidence" value="ECO:0007669"/>
    <property type="project" value="UniProtKB-KW"/>
</dbReference>
<evidence type="ECO:0000313" key="3">
    <source>
        <dbReference type="Proteomes" id="UP000419743"/>
    </source>
</evidence>
<protein>
    <submittedName>
        <fullName evidence="2">Phosphotransferase enzyme family protein</fullName>
    </submittedName>
</protein>
<dbReference type="Pfam" id="PF01636">
    <property type="entry name" value="APH"/>
    <property type="match status" value="1"/>
</dbReference>
<proteinExistence type="predicted"/>
<reference evidence="2 3" key="1">
    <citation type="submission" date="2019-11" db="EMBL/GenBank/DDBJ databases">
        <authorList>
            <person name="Criscuolo A."/>
        </authorList>
    </citation>
    <scope>NUCLEOTIDE SEQUENCE [LARGE SCALE GENOMIC DNA]</scope>
    <source>
        <strain evidence="2">CIP111667</strain>
    </source>
</reference>
<gene>
    <name evidence="2" type="ORF">HALOF300_00806</name>
</gene>
<dbReference type="Proteomes" id="UP000419743">
    <property type="component" value="Unassembled WGS sequence"/>
</dbReference>
<name>A0A7M4DFB5_9MICO</name>
<accession>A0A7M4DFB5</accession>
<dbReference type="InterPro" id="IPR002575">
    <property type="entry name" value="Aminoglycoside_PTrfase"/>
</dbReference>
<dbReference type="InterPro" id="IPR011009">
    <property type="entry name" value="Kinase-like_dom_sf"/>
</dbReference>
<feature type="domain" description="Aminoglycoside phosphotransferase" evidence="1">
    <location>
        <begin position="41"/>
        <end position="214"/>
    </location>
</feature>
<dbReference type="AlphaFoldDB" id="A0A7M4DFB5"/>
<evidence type="ECO:0000259" key="1">
    <source>
        <dbReference type="Pfam" id="PF01636"/>
    </source>
</evidence>